<comment type="caution">
    <text evidence="2">The sequence shown here is derived from an EMBL/GenBank/DDBJ whole genome shotgun (WGS) entry which is preliminary data.</text>
</comment>
<evidence type="ECO:0000313" key="3">
    <source>
        <dbReference type="Proteomes" id="UP000234329"/>
    </source>
</evidence>
<dbReference type="RefSeq" id="WP_101536689.1">
    <property type="nucleotide sequence ID" value="NZ_MXAV01000004.1"/>
</dbReference>
<name>A0A2I1DQF9_9PROT</name>
<keyword evidence="1" id="KW-0812">Transmembrane</keyword>
<evidence type="ECO:0000256" key="1">
    <source>
        <dbReference type="SAM" id="Phobius"/>
    </source>
</evidence>
<dbReference type="EMBL" id="MXAV01000004">
    <property type="protein sequence ID" value="PKY12110.1"/>
    <property type="molecule type" value="Genomic_DNA"/>
</dbReference>
<keyword evidence="1" id="KW-0472">Membrane</keyword>
<keyword evidence="1" id="KW-1133">Transmembrane helix</keyword>
<organism evidence="2 3">
    <name type="scientific">Acidithiobacillus marinus</name>
    <dbReference type="NCBI Taxonomy" id="187490"/>
    <lineage>
        <taxon>Bacteria</taxon>
        <taxon>Pseudomonadati</taxon>
        <taxon>Pseudomonadota</taxon>
        <taxon>Acidithiobacillia</taxon>
        <taxon>Acidithiobacillales</taxon>
        <taxon>Acidithiobacillaceae</taxon>
        <taxon>Acidithiobacillus</taxon>
    </lineage>
</organism>
<accession>A0A2I1DQF9</accession>
<gene>
    <name evidence="2" type="ORF">B1757_01865</name>
</gene>
<protein>
    <submittedName>
        <fullName evidence="2">Uncharacterized protein</fullName>
    </submittedName>
</protein>
<reference evidence="2 3" key="1">
    <citation type="submission" date="2017-03" db="EMBL/GenBank/DDBJ databases">
        <title>Draft genime sequence of the acidophilic sulfur-oxidizing bacterium Acidithiobacillus sp. SH, isolated from seawater.</title>
        <authorList>
            <person name="Sharmin S."/>
            <person name="Tokuhisa M."/>
            <person name="Kanao T."/>
            <person name="Kamimura K."/>
        </authorList>
    </citation>
    <scope>NUCLEOTIDE SEQUENCE [LARGE SCALE GENOMIC DNA]</scope>
    <source>
        <strain evidence="2 3">SH</strain>
    </source>
</reference>
<evidence type="ECO:0000313" key="2">
    <source>
        <dbReference type="EMBL" id="PKY12110.1"/>
    </source>
</evidence>
<dbReference type="InParanoid" id="A0A2I1DQF9"/>
<proteinExistence type="predicted"/>
<keyword evidence="3" id="KW-1185">Reference proteome</keyword>
<dbReference type="AlphaFoldDB" id="A0A2I1DQF9"/>
<feature type="transmembrane region" description="Helical" evidence="1">
    <location>
        <begin position="34"/>
        <end position="53"/>
    </location>
</feature>
<sequence>MRGIRKLYGITRLNSIGVIYRETRKFIANKDNSFVFSMIAIILSVVSIVYSIYQGNVDISHERYELWTHVNSSLERQEDLDLEIYPLLFNRIVQSKAVLLGIHGDELKCSYLVNLRRNNLSLKRMLYYNVKNASLVRLENSEQYGLQDVILENGSLADALSVNGWIRFLKADNYSNKWWTSLSWDTMQLGFFPRQWAYKCTGTRPGKKKVVKIKISSQSLRKFKADLQAAILDDTYIQDRLTPNVAALKNLEAENMPSPHEEYGSLGSVFGPLNKGNAKNDSPLKIMNYATSVLNDILASVYAKEAVATGQR</sequence>
<dbReference type="Proteomes" id="UP000234329">
    <property type="component" value="Unassembled WGS sequence"/>
</dbReference>